<reference evidence="1 2" key="1">
    <citation type="submission" date="2017-09" db="EMBL/GenBank/DDBJ databases">
        <authorList>
            <person name="Ehlers B."/>
            <person name="Leendertz F.H."/>
        </authorList>
    </citation>
    <scope>NUCLEOTIDE SEQUENCE [LARGE SCALE GENOMIC DNA]</scope>
    <source>
        <strain evidence="1 2">DSM 18289</strain>
    </source>
</reference>
<dbReference type="EMBL" id="OBEL01000011">
    <property type="protein sequence ID" value="SNZ21719.1"/>
    <property type="molecule type" value="Genomic_DNA"/>
</dbReference>
<evidence type="ECO:0000313" key="2">
    <source>
        <dbReference type="Proteomes" id="UP000219439"/>
    </source>
</evidence>
<evidence type="ECO:0000313" key="1">
    <source>
        <dbReference type="EMBL" id="SNZ21719.1"/>
    </source>
</evidence>
<name>A0A285PJ18_9HYPH</name>
<dbReference type="RefSeq" id="WP_097156094.1">
    <property type="nucleotide sequence ID" value="NZ_OBEL01000011.1"/>
</dbReference>
<organism evidence="1 2">
    <name type="scientific">Cohaesibacter gelatinilyticus</name>
    <dbReference type="NCBI Taxonomy" id="372072"/>
    <lineage>
        <taxon>Bacteria</taxon>
        <taxon>Pseudomonadati</taxon>
        <taxon>Pseudomonadota</taxon>
        <taxon>Alphaproteobacteria</taxon>
        <taxon>Hyphomicrobiales</taxon>
        <taxon>Cohaesibacteraceae</taxon>
    </lineage>
</organism>
<dbReference type="AlphaFoldDB" id="A0A285PJ18"/>
<dbReference type="OrthoDB" id="8162243at2"/>
<dbReference type="Proteomes" id="UP000219439">
    <property type="component" value="Unassembled WGS sequence"/>
</dbReference>
<evidence type="ECO:0008006" key="3">
    <source>
        <dbReference type="Google" id="ProtNLM"/>
    </source>
</evidence>
<keyword evidence="2" id="KW-1185">Reference proteome</keyword>
<protein>
    <recommendedName>
        <fullName evidence="3">Phage regulatory protein Rha (Phage_pRha)</fullName>
    </recommendedName>
</protein>
<sequence>MTALLCITDINTTINHEPRIHDLRLAEALGFQFPYQIRKLITRHSKVLEKLGKIVLATAAKTSKGGRPSKEYWLTEKQALFLCTKSETPNATEVTIQMVEVFDQVMNGKTVPVRAHNRRPPTKRQTLSPEEFAASIPQEDLLLTMQSYLTDAARRHDNDKGLQLAQACLTRFKHHLDTPITLSCLYRSNIKEAPAKGMSLKLPATG</sequence>
<accession>A0A285PJ18</accession>
<gene>
    <name evidence="1" type="ORF">SAMN06265368_4844</name>
</gene>
<proteinExistence type="predicted"/>